<dbReference type="RefSeq" id="WP_006025004.1">
    <property type="nucleotide sequence ID" value="NZ_CM003626.1"/>
</dbReference>
<dbReference type="EMBL" id="CP065686">
    <property type="protein sequence ID" value="QPS44761.1"/>
    <property type="molecule type" value="Genomic_DNA"/>
</dbReference>
<sequence>MLRRFVTPSRRRAFGSPAADSVKYALAGRSGLSHALLYIMFNPSRDDVRRFFIDTWRKQRSGEILTPLEAMAADWIVEHPEYHAELEDAGRSAAHDYTPDEGRTNPFLHLSMHLAISEQLSIDQPPGIRAAHEKLAARCDCAHDAQHAIMECLGETIWEAQRTNTPPDSDAYLQRILRRASRG</sequence>
<dbReference type="AlphaFoldDB" id="A0A7U4SSR3"/>
<reference evidence="1 2" key="1">
    <citation type="submission" date="2020-12" db="EMBL/GenBank/DDBJ databases">
        <title>FDA dAtabase for Regulatory Grade micrObial Sequences (FDA-ARGOS): Supporting development and validation of Infectious Disease Dx tests.</title>
        <authorList>
            <person name="Nelson B."/>
            <person name="Plummer A."/>
            <person name="Tallon L."/>
            <person name="Sadzewicz L."/>
            <person name="Zhao X."/>
            <person name="Boylan J."/>
            <person name="Ott S."/>
            <person name="Bowen H."/>
            <person name="Vavikolanu K."/>
            <person name="Mehta A."/>
            <person name="Aluvathingal J."/>
            <person name="Nadendla S."/>
            <person name="Myers T."/>
            <person name="Yan Y."/>
            <person name="Sichtig H."/>
        </authorList>
    </citation>
    <scope>NUCLEOTIDE SEQUENCE [LARGE SCALE GENOMIC DNA]</scope>
    <source>
        <strain evidence="1 2">FDAARGOS_899</strain>
    </source>
</reference>
<organism evidence="1 2">
    <name type="scientific">Burkholderia humptydooensis</name>
    <dbReference type="NCBI Taxonomy" id="430531"/>
    <lineage>
        <taxon>Bacteria</taxon>
        <taxon>Pseudomonadati</taxon>
        <taxon>Pseudomonadota</taxon>
        <taxon>Betaproteobacteria</taxon>
        <taxon>Burkholderiales</taxon>
        <taxon>Burkholderiaceae</taxon>
        <taxon>Burkholderia</taxon>
        <taxon>pseudomallei group</taxon>
    </lineage>
</organism>
<proteinExistence type="predicted"/>
<evidence type="ECO:0000313" key="2">
    <source>
        <dbReference type="Proteomes" id="UP000594943"/>
    </source>
</evidence>
<accession>A0A7T2U349</accession>
<protein>
    <submittedName>
        <fullName evidence="1">DUF1841 family protein</fullName>
    </submittedName>
</protein>
<dbReference type="KEGG" id="bhg:I6G56_06625"/>
<evidence type="ECO:0000313" key="1">
    <source>
        <dbReference type="EMBL" id="QPS44761.1"/>
    </source>
</evidence>
<accession>A0A7U4SSR3</accession>
<gene>
    <name evidence="1" type="ORF">I6G56_06625</name>
</gene>
<dbReference type="InterPro" id="IPR014993">
    <property type="entry name" value="DUF1841"/>
</dbReference>
<dbReference type="Proteomes" id="UP000594943">
    <property type="component" value="Chromosome 1"/>
</dbReference>
<name>A0A7U4SSR3_9BURK</name>
<dbReference type="Pfam" id="PF08897">
    <property type="entry name" value="DUF1841"/>
    <property type="match status" value="1"/>
</dbReference>